<protein>
    <submittedName>
        <fullName evidence="3">ISXo8 transposase</fullName>
    </submittedName>
</protein>
<sequence>MRDSAHAPISVHEVAQSLPARTYRQVSWRQGSDATLSSRFAAVRVRAAHNRQAHDEQWLLIEWPPGESEPRHYWFSTRPKQTPVKTLVATAQGRWRIERDYQELKSELGLHHYEGRNWRGFHHHASLCIAAYGFLMRERLRSKKNSVAFKMPAVSKSVRPRGSGPNATSPSQLDCHAGLRTG</sequence>
<feature type="region of interest" description="Disordered" evidence="1">
    <location>
        <begin position="154"/>
        <end position="182"/>
    </location>
</feature>
<dbReference type="PANTHER" id="PTHR33627:SF1">
    <property type="entry name" value="TRANSPOSASE"/>
    <property type="match status" value="1"/>
</dbReference>
<dbReference type="EMBL" id="CP000967">
    <property type="protein sequence ID" value="ACD58675.1"/>
    <property type="molecule type" value="Genomic_DNA"/>
</dbReference>
<dbReference type="InterPro" id="IPR002559">
    <property type="entry name" value="Transposase_11"/>
</dbReference>
<dbReference type="InterPro" id="IPR012337">
    <property type="entry name" value="RNaseH-like_sf"/>
</dbReference>
<gene>
    <name evidence="3" type="ordered locus">PXO_05576</name>
</gene>
<dbReference type="HOGENOM" id="CLU_1481418_0_0_6"/>
<dbReference type="GO" id="GO:0006313">
    <property type="term" value="P:DNA transposition"/>
    <property type="evidence" value="ECO:0007669"/>
    <property type="project" value="InterPro"/>
</dbReference>
<dbReference type="PANTHER" id="PTHR33627">
    <property type="entry name" value="TRANSPOSASE"/>
    <property type="match status" value="1"/>
</dbReference>
<dbReference type="SUPFAM" id="SSF53098">
    <property type="entry name" value="Ribonuclease H-like"/>
    <property type="match status" value="1"/>
</dbReference>
<dbReference type="GO" id="GO:0004803">
    <property type="term" value="F:transposase activity"/>
    <property type="evidence" value="ECO:0007669"/>
    <property type="project" value="InterPro"/>
</dbReference>
<reference evidence="3 4" key="1">
    <citation type="journal article" date="2008" name="BMC Genomics">
        <title>Genome sequence and rapid evolution of the rice pathogen Xanthomonas oryzae pv. oryzae PXO99A.</title>
        <authorList>
            <person name="Salzberg S.L."/>
            <person name="Sommer D.D."/>
            <person name="Schatz M.C."/>
            <person name="Phillippy A.M."/>
            <person name="Rabinowicz P.D."/>
            <person name="Tsuge S."/>
            <person name="Furutani A."/>
            <person name="Ochiai H."/>
            <person name="Delcher A.L."/>
            <person name="Kelley D."/>
            <person name="Madupu R."/>
            <person name="Puiu D."/>
            <person name="Radune D."/>
            <person name="Shumway M."/>
            <person name="Trapnell C."/>
            <person name="Aparna G."/>
            <person name="Jha G."/>
            <person name="Pandey A."/>
            <person name="Patil P.B."/>
            <person name="Ishihara H."/>
            <person name="Meyer D.F."/>
            <person name="Szurek B."/>
            <person name="Verdier V."/>
            <person name="Koebnik R."/>
            <person name="Dow J.M."/>
            <person name="Ryan R.P."/>
            <person name="Hirata H."/>
            <person name="Tsuyumu S."/>
            <person name="Won Lee S."/>
            <person name="Seo Y.S."/>
            <person name="Sriariyanum M."/>
            <person name="Ronald P.C."/>
            <person name="Sonti R.V."/>
            <person name="Van Sluys M.A."/>
            <person name="Leach J.E."/>
            <person name="White F.F."/>
            <person name="Bogdanove A.J."/>
        </authorList>
    </citation>
    <scope>NUCLEOTIDE SEQUENCE [LARGE SCALE GENOMIC DNA]</scope>
    <source>
        <strain evidence="3 4">PXO99A</strain>
    </source>
</reference>
<dbReference type="Proteomes" id="UP000001740">
    <property type="component" value="Chromosome"/>
</dbReference>
<dbReference type="KEGG" id="xop:PXO_05576"/>
<dbReference type="InterPro" id="IPR039365">
    <property type="entry name" value="IS701-like"/>
</dbReference>
<evidence type="ECO:0000256" key="1">
    <source>
        <dbReference type="SAM" id="MobiDB-lite"/>
    </source>
</evidence>
<dbReference type="eggNOG" id="COG5659">
    <property type="taxonomic scope" value="Bacteria"/>
</dbReference>
<name>A0A0K0GJR6_XANOP</name>
<accession>A0A0K0GJR6</accession>
<evidence type="ECO:0000313" key="4">
    <source>
        <dbReference type="Proteomes" id="UP000001740"/>
    </source>
</evidence>
<evidence type="ECO:0000313" key="3">
    <source>
        <dbReference type="EMBL" id="ACD58675.1"/>
    </source>
</evidence>
<dbReference type="Pfam" id="PF01609">
    <property type="entry name" value="DDE_Tnp_1"/>
    <property type="match status" value="1"/>
</dbReference>
<dbReference type="AlphaFoldDB" id="A0A0K0GJR6"/>
<organism evidence="3 4">
    <name type="scientific">Xanthomonas oryzae pv. oryzae (strain PXO99A)</name>
    <dbReference type="NCBI Taxonomy" id="360094"/>
    <lineage>
        <taxon>Bacteria</taxon>
        <taxon>Pseudomonadati</taxon>
        <taxon>Pseudomonadota</taxon>
        <taxon>Gammaproteobacteria</taxon>
        <taxon>Lysobacterales</taxon>
        <taxon>Lysobacteraceae</taxon>
        <taxon>Xanthomonas</taxon>
    </lineage>
</organism>
<dbReference type="GO" id="GO:0003677">
    <property type="term" value="F:DNA binding"/>
    <property type="evidence" value="ECO:0007669"/>
    <property type="project" value="InterPro"/>
</dbReference>
<evidence type="ECO:0000259" key="2">
    <source>
        <dbReference type="Pfam" id="PF01609"/>
    </source>
</evidence>
<feature type="domain" description="Transposase IS4-like" evidence="2">
    <location>
        <begin position="63"/>
        <end position="132"/>
    </location>
</feature>
<proteinExistence type="predicted"/>